<keyword evidence="4" id="KW-1185">Reference proteome</keyword>
<dbReference type="AlphaFoldDB" id="A0AAN8XIJ3"/>
<feature type="non-terminal residue" evidence="3">
    <location>
        <position position="108"/>
    </location>
</feature>
<accession>A0AAN8XIJ3</accession>
<keyword evidence="2" id="KW-0812">Transmembrane</keyword>
<feature type="transmembrane region" description="Helical" evidence="2">
    <location>
        <begin position="42"/>
        <end position="65"/>
    </location>
</feature>
<evidence type="ECO:0000313" key="4">
    <source>
        <dbReference type="Proteomes" id="UP001381693"/>
    </source>
</evidence>
<sequence>MDDIDGVTNLYSPYGNITNTTALDNGVTQDESNFLTESDTHIYVAAAIFSLCYFLVGVTCCRCYWLHLRKKSETNRSIEGGLDAVVVSKKEEGKERKEKNGDEENSND</sequence>
<proteinExistence type="predicted"/>
<keyword evidence="2" id="KW-0472">Membrane</keyword>
<reference evidence="3 4" key="1">
    <citation type="submission" date="2023-11" db="EMBL/GenBank/DDBJ databases">
        <title>Halocaridina rubra genome assembly.</title>
        <authorList>
            <person name="Smith C."/>
        </authorList>
    </citation>
    <scope>NUCLEOTIDE SEQUENCE [LARGE SCALE GENOMIC DNA]</scope>
    <source>
        <strain evidence="3">EP-1</strain>
        <tissue evidence="3">Whole</tissue>
    </source>
</reference>
<dbReference type="Proteomes" id="UP001381693">
    <property type="component" value="Unassembled WGS sequence"/>
</dbReference>
<evidence type="ECO:0000256" key="1">
    <source>
        <dbReference type="SAM" id="MobiDB-lite"/>
    </source>
</evidence>
<organism evidence="3 4">
    <name type="scientific">Halocaridina rubra</name>
    <name type="common">Hawaiian red shrimp</name>
    <dbReference type="NCBI Taxonomy" id="373956"/>
    <lineage>
        <taxon>Eukaryota</taxon>
        <taxon>Metazoa</taxon>
        <taxon>Ecdysozoa</taxon>
        <taxon>Arthropoda</taxon>
        <taxon>Crustacea</taxon>
        <taxon>Multicrustacea</taxon>
        <taxon>Malacostraca</taxon>
        <taxon>Eumalacostraca</taxon>
        <taxon>Eucarida</taxon>
        <taxon>Decapoda</taxon>
        <taxon>Pleocyemata</taxon>
        <taxon>Caridea</taxon>
        <taxon>Atyoidea</taxon>
        <taxon>Atyidae</taxon>
        <taxon>Halocaridina</taxon>
    </lineage>
</organism>
<feature type="region of interest" description="Disordered" evidence="1">
    <location>
        <begin position="89"/>
        <end position="108"/>
    </location>
</feature>
<gene>
    <name evidence="3" type="ORF">SK128_020040</name>
</gene>
<keyword evidence="2" id="KW-1133">Transmembrane helix</keyword>
<comment type="caution">
    <text evidence="3">The sequence shown here is derived from an EMBL/GenBank/DDBJ whole genome shotgun (WGS) entry which is preliminary data.</text>
</comment>
<feature type="compositionally biased region" description="Basic and acidic residues" evidence="1">
    <location>
        <begin position="89"/>
        <end position="102"/>
    </location>
</feature>
<dbReference type="EMBL" id="JAXCGZ010002932">
    <property type="protein sequence ID" value="KAK7083486.1"/>
    <property type="molecule type" value="Genomic_DNA"/>
</dbReference>
<evidence type="ECO:0000256" key="2">
    <source>
        <dbReference type="SAM" id="Phobius"/>
    </source>
</evidence>
<protein>
    <submittedName>
        <fullName evidence="3">Uncharacterized protein</fullName>
    </submittedName>
</protein>
<evidence type="ECO:0000313" key="3">
    <source>
        <dbReference type="EMBL" id="KAK7083486.1"/>
    </source>
</evidence>
<name>A0AAN8XIJ3_HALRR</name>